<dbReference type="AlphaFoldDB" id="A0A9P7G7K9"/>
<dbReference type="Proteomes" id="UP000775547">
    <property type="component" value="Unassembled WGS sequence"/>
</dbReference>
<accession>A0A9P7G7K9</accession>
<gene>
    <name evidence="2" type="ORF">DXG03_003947</name>
</gene>
<reference evidence="2" key="1">
    <citation type="submission" date="2020-07" db="EMBL/GenBank/DDBJ databases">
        <authorList>
            <person name="Nieuwenhuis M."/>
            <person name="Van De Peppel L.J.J."/>
        </authorList>
    </citation>
    <scope>NUCLEOTIDE SEQUENCE</scope>
    <source>
        <strain evidence="2">AP01</strain>
        <tissue evidence="2">Mycelium</tissue>
    </source>
</reference>
<comment type="caution">
    <text evidence="2">The sequence shown here is derived from an EMBL/GenBank/DDBJ whole genome shotgun (WGS) entry which is preliminary data.</text>
</comment>
<protein>
    <recommendedName>
        <fullName evidence="4">HNH nuclease domain-containing protein</fullName>
    </recommendedName>
</protein>
<keyword evidence="3" id="KW-1185">Reference proteome</keyword>
<organism evidence="2 3">
    <name type="scientific">Asterophora parasitica</name>
    <dbReference type="NCBI Taxonomy" id="117018"/>
    <lineage>
        <taxon>Eukaryota</taxon>
        <taxon>Fungi</taxon>
        <taxon>Dikarya</taxon>
        <taxon>Basidiomycota</taxon>
        <taxon>Agaricomycotina</taxon>
        <taxon>Agaricomycetes</taxon>
        <taxon>Agaricomycetidae</taxon>
        <taxon>Agaricales</taxon>
        <taxon>Tricholomatineae</taxon>
        <taxon>Lyophyllaceae</taxon>
        <taxon>Asterophora</taxon>
    </lineage>
</organism>
<evidence type="ECO:0008006" key="4">
    <source>
        <dbReference type="Google" id="ProtNLM"/>
    </source>
</evidence>
<dbReference type="OrthoDB" id="3263651at2759"/>
<proteinExistence type="predicted"/>
<feature type="compositionally biased region" description="Acidic residues" evidence="1">
    <location>
        <begin position="359"/>
        <end position="383"/>
    </location>
</feature>
<sequence length="399" mass="45630">MSISEHSGVAFVSKQSAAEGRNVYVWSTQTRSLIRTSWKVSEQQPMTISQMYHYLRLAWKDSVANALPRPYYNIEGLCRIDIERCGPVLQYDVVPTGPVLPDDSTELVKPGDHFAFCDANGDIIDDEFYTFTFLRLKNYVQNLDKVIEHNPDITSRTAMTVEMKSAVLRRDRMRCSVTGVPLHNDDARVVWIMPPELCCLLGTDHKVRSDVWIAFKTNNITDESVYKNLMVPQNCLTMHRDFVQAFQENKISFDVDDGYKTIHFNLPPNLDVSRIQPSLHFLDADSPVNERYLRSHFSRCLLEAMAGGDVKDDMRLTEITRFLFDHEIHSARAIKRSNNIWRDMDIGRLVLTWFKGCEPDDSGGNDSSDDGSDIDESDSDSDSGTDSNSYYEQLVCEDY</sequence>
<feature type="region of interest" description="Disordered" evidence="1">
    <location>
        <begin position="359"/>
        <end position="399"/>
    </location>
</feature>
<dbReference type="EMBL" id="JABCKV010000232">
    <property type="protein sequence ID" value="KAG5641937.1"/>
    <property type="molecule type" value="Genomic_DNA"/>
</dbReference>
<evidence type="ECO:0000313" key="3">
    <source>
        <dbReference type="Proteomes" id="UP000775547"/>
    </source>
</evidence>
<evidence type="ECO:0000256" key="1">
    <source>
        <dbReference type="SAM" id="MobiDB-lite"/>
    </source>
</evidence>
<name>A0A9P7G7K9_9AGAR</name>
<evidence type="ECO:0000313" key="2">
    <source>
        <dbReference type="EMBL" id="KAG5641937.1"/>
    </source>
</evidence>
<reference evidence="2" key="2">
    <citation type="submission" date="2021-10" db="EMBL/GenBank/DDBJ databases">
        <title>Phylogenomics reveals ancestral predisposition of the termite-cultivated fungus Termitomyces towards a domesticated lifestyle.</title>
        <authorList>
            <person name="Auxier B."/>
            <person name="Grum-Grzhimaylo A."/>
            <person name="Cardenas M.E."/>
            <person name="Lodge J.D."/>
            <person name="Laessoe T."/>
            <person name="Pedersen O."/>
            <person name="Smith M.E."/>
            <person name="Kuyper T.W."/>
            <person name="Franco-Molano E.A."/>
            <person name="Baroni T.J."/>
            <person name="Aanen D.K."/>
        </authorList>
    </citation>
    <scope>NUCLEOTIDE SEQUENCE</scope>
    <source>
        <strain evidence="2">AP01</strain>
        <tissue evidence="2">Mycelium</tissue>
    </source>
</reference>